<comment type="caution">
    <text evidence="2">The sequence shown here is derived from an EMBL/GenBank/DDBJ whole genome shotgun (WGS) entry which is preliminary data.</text>
</comment>
<sequence>MVIERVMGKEEEAKTKRERAKRLGEMVRKAMEEGGSSHINLTKLIISPSQFI</sequence>
<feature type="region of interest" description="Disordered" evidence="1">
    <location>
        <begin position="1"/>
        <end position="21"/>
    </location>
</feature>
<reference evidence="2 3" key="2">
    <citation type="journal article" date="2017" name="Genome Biol.">
        <title>New reference genome sequences of hot pepper reveal the massive evolution of plant disease-resistance genes by retroduplication.</title>
        <authorList>
            <person name="Kim S."/>
            <person name="Park J."/>
            <person name="Yeom S.I."/>
            <person name="Kim Y.M."/>
            <person name="Seo E."/>
            <person name="Kim K.T."/>
            <person name="Kim M.S."/>
            <person name="Lee J.M."/>
            <person name="Cheong K."/>
            <person name="Shin H.S."/>
            <person name="Kim S.B."/>
            <person name="Han K."/>
            <person name="Lee J."/>
            <person name="Park M."/>
            <person name="Lee H.A."/>
            <person name="Lee H.Y."/>
            <person name="Lee Y."/>
            <person name="Oh S."/>
            <person name="Lee J.H."/>
            <person name="Choi E."/>
            <person name="Choi E."/>
            <person name="Lee S.E."/>
            <person name="Jeon J."/>
            <person name="Kim H."/>
            <person name="Choi G."/>
            <person name="Song H."/>
            <person name="Lee J."/>
            <person name="Lee S.C."/>
            <person name="Kwon J.K."/>
            <person name="Lee H.Y."/>
            <person name="Koo N."/>
            <person name="Hong Y."/>
            <person name="Kim R.W."/>
            <person name="Kang W.H."/>
            <person name="Huh J.H."/>
            <person name="Kang B.C."/>
            <person name="Yang T.J."/>
            <person name="Lee Y.H."/>
            <person name="Bennetzen J.L."/>
            <person name="Choi D."/>
        </authorList>
    </citation>
    <scope>NUCLEOTIDE SEQUENCE [LARGE SCALE GENOMIC DNA]</scope>
    <source>
        <strain evidence="3">cv. CM334</strain>
    </source>
</reference>
<evidence type="ECO:0000313" key="2">
    <source>
        <dbReference type="EMBL" id="PHT65992.1"/>
    </source>
</evidence>
<gene>
    <name evidence="2" type="ORF">T459_30417</name>
</gene>
<reference evidence="2 3" key="1">
    <citation type="journal article" date="2014" name="Nat. Genet.">
        <title>Genome sequence of the hot pepper provides insights into the evolution of pungency in Capsicum species.</title>
        <authorList>
            <person name="Kim S."/>
            <person name="Park M."/>
            <person name="Yeom S.I."/>
            <person name="Kim Y.M."/>
            <person name="Lee J.M."/>
            <person name="Lee H.A."/>
            <person name="Seo E."/>
            <person name="Choi J."/>
            <person name="Cheong K."/>
            <person name="Kim K.T."/>
            <person name="Jung K."/>
            <person name="Lee G.W."/>
            <person name="Oh S.K."/>
            <person name="Bae C."/>
            <person name="Kim S.B."/>
            <person name="Lee H.Y."/>
            <person name="Kim S.Y."/>
            <person name="Kim M.S."/>
            <person name="Kang B.C."/>
            <person name="Jo Y.D."/>
            <person name="Yang H.B."/>
            <person name="Jeong H.J."/>
            <person name="Kang W.H."/>
            <person name="Kwon J.K."/>
            <person name="Shin C."/>
            <person name="Lim J.Y."/>
            <person name="Park J.H."/>
            <person name="Huh J.H."/>
            <person name="Kim J.S."/>
            <person name="Kim B.D."/>
            <person name="Cohen O."/>
            <person name="Paran I."/>
            <person name="Suh M.C."/>
            <person name="Lee S.B."/>
            <person name="Kim Y.K."/>
            <person name="Shin Y."/>
            <person name="Noh S.J."/>
            <person name="Park J."/>
            <person name="Seo Y.S."/>
            <person name="Kwon S.Y."/>
            <person name="Kim H.A."/>
            <person name="Park J.M."/>
            <person name="Kim H.J."/>
            <person name="Choi S.B."/>
            <person name="Bosland P.W."/>
            <person name="Reeves G."/>
            <person name="Jo S.H."/>
            <person name="Lee B.W."/>
            <person name="Cho H.T."/>
            <person name="Choi H.S."/>
            <person name="Lee M.S."/>
            <person name="Yu Y."/>
            <person name="Do Choi Y."/>
            <person name="Park B.S."/>
            <person name="van Deynze A."/>
            <person name="Ashrafi H."/>
            <person name="Hill T."/>
            <person name="Kim W.T."/>
            <person name="Pai H.S."/>
            <person name="Ahn H.K."/>
            <person name="Yeam I."/>
            <person name="Giovannoni J.J."/>
            <person name="Rose J.K."/>
            <person name="Sorensen I."/>
            <person name="Lee S.J."/>
            <person name="Kim R.W."/>
            <person name="Choi I.Y."/>
            <person name="Choi B.S."/>
            <person name="Lim J.S."/>
            <person name="Lee Y.H."/>
            <person name="Choi D."/>
        </authorList>
    </citation>
    <scope>NUCLEOTIDE SEQUENCE [LARGE SCALE GENOMIC DNA]</scope>
    <source>
        <strain evidence="3">cv. CM334</strain>
    </source>
</reference>
<dbReference type="EMBL" id="AYRZ02000012">
    <property type="protein sequence ID" value="PHT65992.1"/>
    <property type="molecule type" value="Genomic_DNA"/>
</dbReference>
<name>A0A2G2Y8D5_CAPAN</name>
<proteinExistence type="predicted"/>
<dbReference type="SUPFAM" id="SSF53756">
    <property type="entry name" value="UDP-Glycosyltransferase/glycogen phosphorylase"/>
    <property type="match status" value="1"/>
</dbReference>
<evidence type="ECO:0000313" key="3">
    <source>
        <dbReference type="Proteomes" id="UP000222542"/>
    </source>
</evidence>
<accession>A0A2G2Y8D5</accession>
<dbReference type="AlphaFoldDB" id="A0A2G2Y8D5"/>
<dbReference type="Gramene" id="PHT65992">
    <property type="protein sequence ID" value="PHT65992"/>
    <property type="gene ID" value="T459_30417"/>
</dbReference>
<evidence type="ECO:0000256" key="1">
    <source>
        <dbReference type="SAM" id="MobiDB-lite"/>
    </source>
</evidence>
<keyword evidence="3" id="KW-1185">Reference proteome</keyword>
<organism evidence="2 3">
    <name type="scientific">Capsicum annuum</name>
    <name type="common">Capsicum pepper</name>
    <dbReference type="NCBI Taxonomy" id="4072"/>
    <lineage>
        <taxon>Eukaryota</taxon>
        <taxon>Viridiplantae</taxon>
        <taxon>Streptophyta</taxon>
        <taxon>Embryophyta</taxon>
        <taxon>Tracheophyta</taxon>
        <taxon>Spermatophyta</taxon>
        <taxon>Magnoliopsida</taxon>
        <taxon>eudicotyledons</taxon>
        <taxon>Gunneridae</taxon>
        <taxon>Pentapetalae</taxon>
        <taxon>asterids</taxon>
        <taxon>lamiids</taxon>
        <taxon>Solanales</taxon>
        <taxon>Solanaceae</taxon>
        <taxon>Solanoideae</taxon>
        <taxon>Capsiceae</taxon>
        <taxon>Capsicum</taxon>
    </lineage>
</organism>
<protein>
    <submittedName>
        <fullName evidence="2">Uncharacterized protein</fullName>
    </submittedName>
</protein>
<dbReference type="Proteomes" id="UP000222542">
    <property type="component" value="Unassembled WGS sequence"/>
</dbReference>